<dbReference type="InterPro" id="IPR029063">
    <property type="entry name" value="SAM-dependent_MTases_sf"/>
</dbReference>
<dbReference type="PANTHER" id="PTHR47313">
    <property type="entry name" value="RIBOSOMAL RNA LARGE SUBUNIT METHYLTRANSFERASE K/L"/>
    <property type="match status" value="1"/>
</dbReference>
<evidence type="ECO:0000313" key="6">
    <source>
        <dbReference type="Proteomes" id="UP000053797"/>
    </source>
</evidence>
<dbReference type="CDD" id="cd11715">
    <property type="entry name" value="THUMP_AdoMetMT"/>
    <property type="match status" value="1"/>
</dbReference>
<dbReference type="SUPFAM" id="SSF53335">
    <property type="entry name" value="S-adenosyl-L-methionine-dependent methyltransferases"/>
    <property type="match status" value="1"/>
</dbReference>
<dbReference type="SMR" id="A0A0V8GH14"/>
<name>A0A0V8GH14_9BACL</name>
<keyword evidence="1 5" id="KW-0489">Methyltransferase</keyword>
<dbReference type="InterPro" id="IPR000241">
    <property type="entry name" value="RlmKL-like_Mtase"/>
</dbReference>
<dbReference type="GO" id="GO:0070043">
    <property type="term" value="F:rRNA (guanine-N7-)-methyltransferase activity"/>
    <property type="evidence" value="ECO:0007669"/>
    <property type="project" value="TreeGrafter"/>
</dbReference>
<dbReference type="PANTHER" id="PTHR47313:SF1">
    <property type="entry name" value="RIBOSOMAL RNA LARGE SUBUNIT METHYLTRANSFERASE K_L"/>
    <property type="match status" value="1"/>
</dbReference>
<dbReference type="Proteomes" id="UP000053797">
    <property type="component" value="Unassembled WGS sequence"/>
</dbReference>
<dbReference type="RefSeq" id="WP_058265294.1">
    <property type="nucleotide sequence ID" value="NZ_FMYN01000002.1"/>
</dbReference>
<dbReference type="EMBL" id="LNQL01000002">
    <property type="protein sequence ID" value="KSU49556.1"/>
    <property type="molecule type" value="Genomic_DNA"/>
</dbReference>
<evidence type="ECO:0000256" key="1">
    <source>
        <dbReference type="ARBA" id="ARBA00022603"/>
    </source>
</evidence>
<dbReference type="GO" id="GO:0003723">
    <property type="term" value="F:RNA binding"/>
    <property type="evidence" value="ECO:0007669"/>
    <property type="project" value="UniProtKB-UniRule"/>
</dbReference>
<keyword evidence="2 5" id="KW-0808">Transferase</keyword>
<dbReference type="OrthoDB" id="9809404at2"/>
<dbReference type="PROSITE" id="PS51165">
    <property type="entry name" value="THUMP"/>
    <property type="match status" value="1"/>
</dbReference>
<dbReference type="PROSITE" id="PS00092">
    <property type="entry name" value="N6_MTASE"/>
    <property type="match status" value="1"/>
</dbReference>
<protein>
    <submittedName>
        <fullName evidence="5">RNA methyltransferase</fullName>
    </submittedName>
</protein>
<dbReference type="InterPro" id="IPR002052">
    <property type="entry name" value="DNA_methylase_N6_adenine_CS"/>
</dbReference>
<proteinExistence type="predicted"/>
<dbReference type="SMART" id="SM00981">
    <property type="entry name" value="THUMP"/>
    <property type="match status" value="1"/>
</dbReference>
<dbReference type="InterPro" id="IPR054170">
    <property type="entry name" value="RlmL_1st"/>
</dbReference>
<dbReference type="Pfam" id="PF01170">
    <property type="entry name" value="UPF0020"/>
    <property type="match status" value="1"/>
</dbReference>
<dbReference type="Pfam" id="PF22020">
    <property type="entry name" value="RlmL_1st"/>
    <property type="match status" value="1"/>
</dbReference>
<dbReference type="CDD" id="cd02440">
    <property type="entry name" value="AdoMet_MTases"/>
    <property type="match status" value="1"/>
</dbReference>
<evidence type="ECO:0000256" key="3">
    <source>
        <dbReference type="PROSITE-ProRule" id="PRU00529"/>
    </source>
</evidence>
<dbReference type="Gene3D" id="3.30.2130.30">
    <property type="match status" value="1"/>
</dbReference>
<feature type="domain" description="THUMP" evidence="4">
    <location>
        <begin position="44"/>
        <end position="156"/>
    </location>
</feature>
<organism evidence="5 6">
    <name type="scientific">Exiguobacterium indicum</name>
    <dbReference type="NCBI Taxonomy" id="296995"/>
    <lineage>
        <taxon>Bacteria</taxon>
        <taxon>Bacillati</taxon>
        <taxon>Bacillota</taxon>
        <taxon>Bacilli</taxon>
        <taxon>Bacillales</taxon>
        <taxon>Bacillales Family XII. Incertae Sedis</taxon>
        <taxon>Exiguobacterium</taxon>
    </lineage>
</organism>
<dbReference type="Pfam" id="PF02926">
    <property type="entry name" value="THUMP"/>
    <property type="match status" value="1"/>
</dbReference>
<accession>A0A0V8GH14</accession>
<sequence>MAKRLVIATAAMGIEALVAKEVRALGYECTVEDGKVYIDCEMEDIPRLNMWLRTADRIKLVVAEFRATTFEKLFDQVKALPWHELMPWDANFIVNGRSVKSKLFSIRDCQKITEKAIVSHMQEQYNKGTEWLPKTGASYPIEVALLKDIATLTIDTSGDALHKRGYREFHSAAPLKETMAAAMLMLTNWKPDMPLYDVFTGSGTLAIEAAMIGRNIAPGINREFVSQEWKCIPKKAWFDAINEANEKAEWDKPLKIYASDVDSEMVKLAKTNAELADVRDAINVMQRDAADFKPKEDFGVIIGNPPYGERLEDAREVHQLYRKIGTAYKEFPYYSVYMITSYVEFEKAYGRPATKRRKLYNGNIEVQFYQYYGLRRKRPQS</sequence>
<gene>
    <name evidence="5" type="ORF">AS033_09325</name>
</gene>
<dbReference type="GO" id="GO:0008990">
    <property type="term" value="F:rRNA (guanine-N2-)-methyltransferase activity"/>
    <property type="evidence" value="ECO:0007669"/>
    <property type="project" value="TreeGrafter"/>
</dbReference>
<keyword evidence="3" id="KW-0694">RNA-binding</keyword>
<comment type="caution">
    <text evidence="5">The sequence shown here is derived from an EMBL/GenBank/DDBJ whole genome shotgun (WGS) entry which is preliminary data.</text>
</comment>
<dbReference type="Gene3D" id="3.40.50.150">
    <property type="entry name" value="Vaccinia Virus protein VP39"/>
    <property type="match status" value="1"/>
</dbReference>
<evidence type="ECO:0000259" key="4">
    <source>
        <dbReference type="PROSITE" id="PS51165"/>
    </source>
</evidence>
<reference evidence="5 6" key="1">
    <citation type="journal article" date="2015" name="Int. J. Syst. Evol. Microbiol.">
        <title>Exiguobacterium enclense sp. nov., isolated from sediment.</title>
        <authorList>
            <person name="Dastager S.G."/>
            <person name="Mawlankar R."/>
            <person name="Sonalkar V.V."/>
            <person name="Thorat M.N."/>
            <person name="Mual P."/>
            <person name="Verma A."/>
            <person name="Krishnamurthi S."/>
            <person name="Tang S.K."/>
            <person name="Li W.J."/>
        </authorList>
    </citation>
    <scope>NUCLEOTIDE SEQUENCE [LARGE SCALE GENOMIC DNA]</scope>
    <source>
        <strain evidence="5 6">NIO-1109</strain>
    </source>
</reference>
<dbReference type="AlphaFoldDB" id="A0A0V8GH14"/>
<dbReference type="InterPro" id="IPR004114">
    <property type="entry name" value="THUMP_dom"/>
</dbReference>
<evidence type="ECO:0000256" key="2">
    <source>
        <dbReference type="ARBA" id="ARBA00022679"/>
    </source>
</evidence>
<evidence type="ECO:0000313" key="5">
    <source>
        <dbReference type="EMBL" id="KSU49556.1"/>
    </source>
</evidence>